<evidence type="ECO:0000256" key="2">
    <source>
        <dbReference type="ARBA" id="ARBA00022676"/>
    </source>
</evidence>
<feature type="transmembrane region" description="Helical" evidence="4">
    <location>
        <begin position="284"/>
        <end position="307"/>
    </location>
</feature>
<feature type="transmembrane region" description="Helical" evidence="4">
    <location>
        <begin position="376"/>
        <end position="403"/>
    </location>
</feature>
<dbReference type="EMBL" id="MFBF01000015">
    <property type="protein sequence ID" value="OGD91598.1"/>
    <property type="molecule type" value="Genomic_DNA"/>
</dbReference>
<dbReference type="Pfam" id="PF13641">
    <property type="entry name" value="Glyco_tranf_2_3"/>
    <property type="match status" value="1"/>
</dbReference>
<protein>
    <recommendedName>
        <fullName evidence="7">Glycosyltransferase 2-like domain-containing protein</fullName>
    </recommendedName>
</protein>
<proteinExistence type="inferred from homology"/>
<dbReference type="Proteomes" id="UP000177124">
    <property type="component" value="Unassembled WGS sequence"/>
</dbReference>
<gene>
    <name evidence="5" type="ORF">A3D07_01450</name>
</gene>
<keyword evidence="3" id="KW-0808">Transferase</keyword>
<comment type="caution">
    <text evidence="5">The sequence shown here is derived from an EMBL/GenBank/DDBJ whole genome shotgun (WGS) entry which is preliminary data.</text>
</comment>
<dbReference type="PANTHER" id="PTHR43630:SF1">
    <property type="entry name" value="POLY-BETA-1,6-N-ACETYL-D-GLUCOSAMINE SYNTHASE"/>
    <property type="match status" value="1"/>
</dbReference>
<organism evidence="5 6">
    <name type="scientific">Candidatus Curtissbacteria bacterium RIFCSPHIGHO2_02_FULL_42_15</name>
    <dbReference type="NCBI Taxonomy" id="1797716"/>
    <lineage>
        <taxon>Bacteria</taxon>
        <taxon>Candidatus Curtissiibacteriota</taxon>
    </lineage>
</organism>
<keyword evidence="2" id="KW-0328">Glycosyltransferase</keyword>
<dbReference type="GO" id="GO:0016757">
    <property type="term" value="F:glycosyltransferase activity"/>
    <property type="evidence" value="ECO:0007669"/>
    <property type="project" value="UniProtKB-KW"/>
</dbReference>
<feature type="transmembrane region" description="Helical" evidence="4">
    <location>
        <begin position="313"/>
        <end position="331"/>
    </location>
</feature>
<keyword evidence="4" id="KW-1133">Transmembrane helix</keyword>
<evidence type="ECO:0000256" key="1">
    <source>
        <dbReference type="ARBA" id="ARBA00006739"/>
    </source>
</evidence>
<evidence type="ECO:0000313" key="6">
    <source>
        <dbReference type="Proteomes" id="UP000177124"/>
    </source>
</evidence>
<sequence length="422" mass="48762">MKAFGSFFGPSFLFWFLMGIIRIISEKLAKSKKKRTQNIYKHSDIAAIVPAHNEELVIKSCIDFLKKSLDPSQIYVTSDGSQDKTYEIAKAQGVIATELDPGRGKAKAIVHSLETHQLFERYKLIFIVDADTKIDKSFLEKALPVLNDRRMAVVFGKAAIYWPQHIIPNLKYYYIAYRERLNRILQYFLIYGMTWRFTNVNFVVPGFCALYRSDILKKLEIDSPGLLIEDFNLAFQLHKKKLGTIGYSPSSIGWDQHPDNLKDYWNQVRRWNIGFFQTVKMNGFWFSFFYIALLVFSVEVFLSAIYVLLLPLLVGYLVLTNIAVGSTNTLIQGYIGFYQSFGPYKHVSLSDIFMWLFMFDYGTSVVIGLTHKKPQFIFYGLFFFVMHYVTSLILISSLIPGFFGKSLGRWSSPARRDESVRI</sequence>
<dbReference type="CDD" id="cd06423">
    <property type="entry name" value="CESA_like"/>
    <property type="match status" value="1"/>
</dbReference>
<keyword evidence="4" id="KW-0812">Transmembrane</keyword>
<dbReference type="SUPFAM" id="SSF53448">
    <property type="entry name" value="Nucleotide-diphospho-sugar transferases"/>
    <property type="match status" value="1"/>
</dbReference>
<dbReference type="PANTHER" id="PTHR43630">
    <property type="entry name" value="POLY-BETA-1,6-N-ACETYL-D-GLUCOSAMINE SYNTHASE"/>
    <property type="match status" value="1"/>
</dbReference>
<name>A0A1F5GI97_9BACT</name>
<accession>A0A1F5GI97</accession>
<dbReference type="InterPro" id="IPR029044">
    <property type="entry name" value="Nucleotide-diphossugar_trans"/>
</dbReference>
<evidence type="ECO:0000256" key="4">
    <source>
        <dbReference type="SAM" id="Phobius"/>
    </source>
</evidence>
<dbReference type="STRING" id="1797716.A3D07_01450"/>
<evidence type="ECO:0000256" key="3">
    <source>
        <dbReference type="ARBA" id="ARBA00022679"/>
    </source>
</evidence>
<comment type="similarity">
    <text evidence="1">Belongs to the glycosyltransferase 2 family.</text>
</comment>
<reference evidence="5 6" key="1">
    <citation type="journal article" date="2016" name="Nat. Commun.">
        <title>Thousands of microbial genomes shed light on interconnected biogeochemical processes in an aquifer system.</title>
        <authorList>
            <person name="Anantharaman K."/>
            <person name="Brown C.T."/>
            <person name="Hug L.A."/>
            <person name="Sharon I."/>
            <person name="Castelle C.J."/>
            <person name="Probst A.J."/>
            <person name="Thomas B.C."/>
            <person name="Singh A."/>
            <person name="Wilkins M.J."/>
            <person name="Karaoz U."/>
            <person name="Brodie E.L."/>
            <person name="Williams K.H."/>
            <person name="Hubbard S.S."/>
            <person name="Banfield J.F."/>
        </authorList>
    </citation>
    <scope>NUCLEOTIDE SEQUENCE [LARGE SCALE GENOMIC DNA]</scope>
</reference>
<evidence type="ECO:0000313" key="5">
    <source>
        <dbReference type="EMBL" id="OGD91598.1"/>
    </source>
</evidence>
<dbReference type="AlphaFoldDB" id="A0A1F5GI97"/>
<feature type="transmembrane region" description="Helical" evidence="4">
    <location>
        <begin position="6"/>
        <end position="25"/>
    </location>
</feature>
<feature type="transmembrane region" description="Helical" evidence="4">
    <location>
        <begin position="352"/>
        <end position="370"/>
    </location>
</feature>
<dbReference type="Gene3D" id="3.90.550.10">
    <property type="entry name" value="Spore Coat Polysaccharide Biosynthesis Protein SpsA, Chain A"/>
    <property type="match status" value="1"/>
</dbReference>
<keyword evidence="4" id="KW-0472">Membrane</keyword>
<evidence type="ECO:0008006" key="7">
    <source>
        <dbReference type="Google" id="ProtNLM"/>
    </source>
</evidence>